<dbReference type="Pfam" id="PF04275">
    <property type="entry name" value="P-mevalo_kinase"/>
    <property type="match status" value="1"/>
</dbReference>
<dbReference type="Proteomes" id="UP000095283">
    <property type="component" value="Unplaced"/>
</dbReference>
<keyword evidence="12" id="KW-0752">Steroid biosynthesis</keyword>
<dbReference type="EC" id="2.7.4.2" evidence="3"/>
<evidence type="ECO:0000256" key="17">
    <source>
        <dbReference type="ARBA" id="ARBA00034549"/>
    </source>
</evidence>
<keyword evidence="7" id="KW-0808">Transferase</keyword>
<evidence type="ECO:0000256" key="14">
    <source>
        <dbReference type="ARBA" id="ARBA00023098"/>
    </source>
</evidence>
<evidence type="ECO:0000256" key="13">
    <source>
        <dbReference type="ARBA" id="ARBA00023011"/>
    </source>
</evidence>
<evidence type="ECO:0000256" key="5">
    <source>
        <dbReference type="ARBA" id="ARBA00022516"/>
    </source>
</evidence>
<dbReference type="GO" id="GO:0019287">
    <property type="term" value="P:isopentenyl diphosphate biosynthetic process, mevalonate pathway"/>
    <property type="evidence" value="ECO:0007669"/>
    <property type="project" value="UniProtKB-UniPathway"/>
</dbReference>
<evidence type="ECO:0000256" key="2">
    <source>
        <dbReference type="ARBA" id="ARBA00005017"/>
    </source>
</evidence>
<evidence type="ECO:0000256" key="7">
    <source>
        <dbReference type="ARBA" id="ARBA00022679"/>
    </source>
</evidence>
<comment type="pathway">
    <text evidence="2">Isoprenoid biosynthesis; isopentenyl diphosphate biosynthesis via mevalonate pathway; isopentenyl diphosphate from (R)-mevalonate: step 2/3.</text>
</comment>
<keyword evidence="8" id="KW-0547">Nucleotide-binding</keyword>
<name>A0A1I7X1L8_HETBA</name>
<evidence type="ECO:0000256" key="3">
    <source>
        <dbReference type="ARBA" id="ARBA00012958"/>
    </source>
</evidence>
<dbReference type="GO" id="GO:0006695">
    <property type="term" value="P:cholesterol biosynthetic process"/>
    <property type="evidence" value="ECO:0007669"/>
    <property type="project" value="UniProtKB-KW"/>
</dbReference>
<evidence type="ECO:0000256" key="4">
    <source>
        <dbReference type="ARBA" id="ARBA00022490"/>
    </source>
</evidence>
<dbReference type="InterPro" id="IPR005919">
    <property type="entry name" value="Pmev_kin_anim"/>
</dbReference>
<evidence type="ECO:0000256" key="6">
    <source>
        <dbReference type="ARBA" id="ARBA00022548"/>
    </source>
</evidence>
<keyword evidence="18" id="KW-1185">Reference proteome</keyword>
<dbReference type="WBParaSite" id="Hba_11350">
    <property type="protein sequence ID" value="Hba_11350"/>
    <property type="gene ID" value="Hba_11350"/>
</dbReference>
<dbReference type="AlphaFoldDB" id="A0A1I7X1L8"/>
<keyword evidence="9" id="KW-0418">Kinase</keyword>
<keyword evidence="4" id="KW-0963">Cytoplasm</keyword>
<organism evidence="18 19">
    <name type="scientific">Heterorhabditis bacteriophora</name>
    <name type="common">Entomopathogenic nematode worm</name>
    <dbReference type="NCBI Taxonomy" id="37862"/>
    <lineage>
        <taxon>Eukaryota</taxon>
        <taxon>Metazoa</taxon>
        <taxon>Ecdysozoa</taxon>
        <taxon>Nematoda</taxon>
        <taxon>Chromadorea</taxon>
        <taxon>Rhabditida</taxon>
        <taxon>Rhabditina</taxon>
        <taxon>Rhabditomorpha</taxon>
        <taxon>Strongyloidea</taxon>
        <taxon>Heterorhabditidae</taxon>
        <taxon>Heterorhabditis</taxon>
    </lineage>
</organism>
<keyword evidence="16" id="KW-0753">Steroid metabolism</keyword>
<evidence type="ECO:0000256" key="9">
    <source>
        <dbReference type="ARBA" id="ARBA00022777"/>
    </source>
</evidence>
<evidence type="ECO:0000256" key="8">
    <source>
        <dbReference type="ARBA" id="ARBA00022741"/>
    </source>
</evidence>
<keyword evidence="6" id="KW-0153">Cholesterol metabolism</keyword>
<evidence type="ECO:0000256" key="10">
    <source>
        <dbReference type="ARBA" id="ARBA00022778"/>
    </source>
</evidence>
<evidence type="ECO:0000256" key="12">
    <source>
        <dbReference type="ARBA" id="ARBA00022955"/>
    </source>
</evidence>
<keyword evidence="15" id="KW-1207">Sterol metabolism</keyword>
<dbReference type="GO" id="GO:0005829">
    <property type="term" value="C:cytosol"/>
    <property type="evidence" value="ECO:0007669"/>
    <property type="project" value="UniProtKB-SubCell"/>
</dbReference>
<evidence type="ECO:0000313" key="18">
    <source>
        <dbReference type="Proteomes" id="UP000095283"/>
    </source>
</evidence>
<dbReference type="InterPro" id="IPR027417">
    <property type="entry name" value="P-loop_NTPase"/>
</dbReference>
<dbReference type="PANTHER" id="PTHR13101">
    <property type="entry name" value="PHOSPHOMEVALONATE KINASE"/>
    <property type="match status" value="1"/>
</dbReference>
<evidence type="ECO:0000313" key="19">
    <source>
        <dbReference type="WBParaSite" id="Hba_11350"/>
    </source>
</evidence>
<keyword evidence="11" id="KW-0067">ATP-binding</keyword>
<dbReference type="Gene3D" id="3.40.50.300">
    <property type="entry name" value="P-loop containing nucleotide triphosphate hydrolases"/>
    <property type="match status" value="2"/>
</dbReference>
<proteinExistence type="predicted"/>
<evidence type="ECO:0000256" key="1">
    <source>
        <dbReference type="ARBA" id="ARBA00004514"/>
    </source>
</evidence>
<reference evidence="19" key="1">
    <citation type="submission" date="2016-11" db="UniProtKB">
        <authorList>
            <consortium name="WormBaseParasite"/>
        </authorList>
    </citation>
    <scope>IDENTIFICATION</scope>
</reference>
<keyword evidence="13" id="KW-0756">Sterol biosynthesis</keyword>
<dbReference type="GO" id="GO:0004631">
    <property type="term" value="F:phosphomevalonate kinase activity"/>
    <property type="evidence" value="ECO:0007669"/>
    <property type="project" value="UniProtKB-EC"/>
</dbReference>
<keyword evidence="10" id="KW-0152">Cholesterol biosynthesis</keyword>
<keyword evidence="5" id="KW-0444">Lipid biosynthesis</keyword>
<comment type="subcellular location">
    <subcellularLocation>
        <location evidence="1">Cytoplasm</location>
        <location evidence="1">Cytosol</location>
    </subcellularLocation>
</comment>
<accession>A0A1I7X1L8</accession>
<dbReference type="PANTHER" id="PTHR13101:SF1">
    <property type="entry name" value="PHOSPHOMEVALONATE KINASE"/>
    <property type="match status" value="1"/>
</dbReference>
<evidence type="ECO:0000256" key="15">
    <source>
        <dbReference type="ARBA" id="ARBA00023166"/>
    </source>
</evidence>
<dbReference type="UniPathway" id="UPA00057">
    <property type="reaction ID" value="UER00099"/>
</dbReference>
<keyword evidence="14" id="KW-0443">Lipid metabolism</keyword>
<evidence type="ECO:0000256" key="11">
    <source>
        <dbReference type="ARBA" id="ARBA00022840"/>
    </source>
</evidence>
<evidence type="ECO:0000256" key="16">
    <source>
        <dbReference type="ARBA" id="ARBA00023221"/>
    </source>
</evidence>
<sequence length="125" mass="14074">MLKVVVLLSGKRKSGKDYCSVKLKSILSAHLNVSICAISNGLKLEYARIHGWASYRYITLTIRVESNQKQRESRGFTFVNGIDDGDSECALDKWIFDIVVTNDGNEMDLEKELAHVAEVVKKLLK</sequence>
<protein>
    <recommendedName>
        <fullName evidence="17">Phosphomevalonate kinase</fullName>
        <ecNumber evidence="3">2.7.4.2</ecNumber>
    </recommendedName>
</protein>
<dbReference type="GO" id="GO:0005524">
    <property type="term" value="F:ATP binding"/>
    <property type="evidence" value="ECO:0007669"/>
    <property type="project" value="UniProtKB-KW"/>
</dbReference>